<sequence length="166" mass="18464">MVDPVIHAAEIARFYAQVVRGPEPDDCWIFTGPIGGDGYGRFWIRREAGKRIMLRSNRYALAVSLKGAPLEPWVYGLHGCDVPICVRCSTADERGIKHLTEGTQRENMERMGRMGRGGGRRPIQRGRAGLLERRERSVALRDAVRGGWDAEAVRAALAGTAHPTLW</sequence>
<dbReference type="Proteomes" id="UP001152178">
    <property type="component" value="Unassembled WGS sequence"/>
</dbReference>
<evidence type="ECO:0000313" key="2">
    <source>
        <dbReference type="Proteomes" id="UP001152178"/>
    </source>
</evidence>
<dbReference type="RefSeq" id="WP_269908995.1">
    <property type="nucleotide sequence ID" value="NZ_JAPFQA010000044.1"/>
</dbReference>
<reference evidence="1" key="1">
    <citation type="submission" date="2022-11" db="EMBL/GenBank/DDBJ databases">
        <authorList>
            <person name="Coimbra C."/>
        </authorList>
    </citation>
    <scope>NUCLEOTIDE SEQUENCE</scope>
    <source>
        <strain evidence="1">Jales19</strain>
    </source>
</reference>
<evidence type="ECO:0008006" key="3">
    <source>
        <dbReference type="Google" id="ProtNLM"/>
    </source>
</evidence>
<protein>
    <recommendedName>
        <fullName evidence="3">HNH endonuclease</fullName>
    </recommendedName>
</protein>
<keyword evidence="2" id="KW-1185">Reference proteome</keyword>
<dbReference type="EMBL" id="JAPFQA010000044">
    <property type="protein sequence ID" value="MCZ8548749.1"/>
    <property type="molecule type" value="Genomic_DNA"/>
</dbReference>
<accession>A0ABT4R4Q1</accession>
<comment type="caution">
    <text evidence="1">The sequence shown here is derived from an EMBL/GenBank/DDBJ whole genome shotgun (WGS) entry which is preliminary data.</text>
</comment>
<proteinExistence type="predicted"/>
<organism evidence="1 2">
    <name type="scientific">Mesorhizobium qingshengii</name>
    <dbReference type="NCBI Taxonomy" id="1165689"/>
    <lineage>
        <taxon>Bacteria</taxon>
        <taxon>Pseudomonadati</taxon>
        <taxon>Pseudomonadota</taxon>
        <taxon>Alphaproteobacteria</taxon>
        <taxon>Hyphomicrobiales</taxon>
        <taxon>Phyllobacteriaceae</taxon>
        <taxon>Mesorhizobium</taxon>
    </lineage>
</organism>
<evidence type="ECO:0000313" key="1">
    <source>
        <dbReference type="EMBL" id="MCZ8548749.1"/>
    </source>
</evidence>
<gene>
    <name evidence="1" type="ORF">OOJ09_31780</name>
</gene>
<name>A0ABT4R4Q1_9HYPH</name>